<protein>
    <recommendedName>
        <fullName evidence="3">Secreted protein</fullName>
    </recommendedName>
</protein>
<reference evidence="2" key="1">
    <citation type="journal article" date="2019" name="Int. J. Syst. Evol. Microbiol.">
        <title>The Global Catalogue of Microorganisms (GCM) 10K type strain sequencing project: providing services to taxonomists for standard genome sequencing and annotation.</title>
        <authorList>
            <consortium name="The Broad Institute Genomics Platform"/>
            <consortium name="The Broad Institute Genome Sequencing Center for Infectious Disease"/>
            <person name="Wu L."/>
            <person name="Ma J."/>
        </authorList>
    </citation>
    <scope>NUCLEOTIDE SEQUENCE [LARGE SCALE GENOMIC DNA]</scope>
    <source>
        <strain evidence="2">JCM 17657</strain>
    </source>
</reference>
<dbReference type="Proteomes" id="UP001500610">
    <property type="component" value="Unassembled WGS sequence"/>
</dbReference>
<dbReference type="RefSeq" id="WP_226027133.1">
    <property type="nucleotide sequence ID" value="NZ_BAABIV010000014.1"/>
</dbReference>
<evidence type="ECO:0008006" key="3">
    <source>
        <dbReference type="Google" id="ProtNLM"/>
    </source>
</evidence>
<proteinExistence type="predicted"/>
<dbReference type="EMBL" id="BAABIV010000014">
    <property type="protein sequence ID" value="GAA4991787.1"/>
    <property type="molecule type" value="Genomic_DNA"/>
</dbReference>
<evidence type="ECO:0000313" key="1">
    <source>
        <dbReference type="EMBL" id="GAA4991787.1"/>
    </source>
</evidence>
<gene>
    <name evidence="1" type="ORF">GCM10023257_35430</name>
</gene>
<accession>A0ABP9I9X2</accession>
<comment type="caution">
    <text evidence="1">The sequence shown here is derived from an EMBL/GenBank/DDBJ whole genome shotgun (WGS) entry which is preliminary data.</text>
</comment>
<evidence type="ECO:0000313" key="2">
    <source>
        <dbReference type="Proteomes" id="UP001500610"/>
    </source>
</evidence>
<keyword evidence="2" id="KW-1185">Reference proteome</keyword>
<name>A0ABP9I9X2_9ACTN</name>
<sequence length="187" mass="20064">MDAGLAAVLGAAVGAVGTGGAGVIAALLARSQARSQILAEHVRLIREPRKATYVAFVEACREEHDRLDNACQLLDLHLNSPIVAVREERYEGARNLYDASTEARRALKHLEAQVYIEGPPSVISAAVDLSASLTDFRHEVLDVMAPDASGTIEAMEAARTASYEKYLDFLYRASEAVGADGLQKSPK</sequence>
<organism evidence="1 2">
    <name type="scientific">Streptomyces hyderabadensis</name>
    <dbReference type="NCBI Taxonomy" id="598549"/>
    <lineage>
        <taxon>Bacteria</taxon>
        <taxon>Bacillati</taxon>
        <taxon>Actinomycetota</taxon>
        <taxon>Actinomycetes</taxon>
        <taxon>Kitasatosporales</taxon>
        <taxon>Streptomycetaceae</taxon>
        <taxon>Streptomyces</taxon>
    </lineage>
</organism>